<reference evidence="24 25" key="2">
    <citation type="submission" date="2024-05" db="EMBL/GenBank/DDBJ databases">
        <authorList>
            <person name="Chen Y."/>
            <person name="Shah S."/>
            <person name="Dougan E. K."/>
            <person name="Thang M."/>
            <person name="Chan C."/>
        </authorList>
    </citation>
    <scope>NUCLEOTIDE SEQUENCE [LARGE SCALE GENOMIC DNA]</scope>
</reference>
<feature type="compositionally biased region" description="Basic and acidic residues" evidence="20">
    <location>
        <begin position="3196"/>
        <end position="3208"/>
    </location>
</feature>
<dbReference type="InterPro" id="IPR000477">
    <property type="entry name" value="RT_dom"/>
</dbReference>
<dbReference type="Pfam" id="PF01148">
    <property type="entry name" value="CTP_transf_1"/>
    <property type="match status" value="1"/>
</dbReference>
<comment type="pathway">
    <text evidence="4">Lipid metabolism.</text>
</comment>
<evidence type="ECO:0000313" key="25">
    <source>
        <dbReference type="Proteomes" id="UP001152797"/>
    </source>
</evidence>
<evidence type="ECO:0000256" key="2">
    <source>
        <dbReference type="ARBA" id="ARBA00004141"/>
    </source>
</evidence>
<feature type="transmembrane region" description="Helical" evidence="21">
    <location>
        <begin position="3279"/>
        <end position="3297"/>
    </location>
</feature>
<accession>A0A9P1D893</accession>
<comment type="pathway">
    <text evidence="3">Phospholipid metabolism; CDP-diacylglycerol biosynthesis; CDP-diacylglycerol from sn-glycerol 3-phosphate: step 3/3.</text>
</comment>
<organism evidence="23">
    <name type="scientific">Cladocopium goreaui</name>
    <dbReference type="NCBI Taxonomy" id="2562237"/>
    <lineage>
        <taxon>Eukaryota</taxon>
        <taxon>Sar</taxon>
        <taxon>Alveolata</taxon>
        <taxon>Dinophyceae</taxon>
        <taxon>Suessiales</taxon>
        <taxon>Symbiodiniaceae</taxon>
        <taxon>Cladocopium</taxon>
    </lineage>
</organism>
<evidence type="ECO:0000256" key="8">
    <source>
        <dbReference type="ARBA" id="ARBA00022603"/>
    </source>
</evidence>
<evidence type="ECO:0000256" key="7">
    <source>
        <dbReference type="ARBA" id="ARBA00022516"/>
    </source>
</evidence>
<keyword evidence="14 21" id="KW-0472">Membrane</keyword>
<keyword evidence="12 21" id="KW-1133">Transmembrane helix</keyword>
<evidence type="ECO:0000256" key="1">
    <source>
        <dbReference type="ARBA" id="ARBA00001698"/>
    </source>
</evidence>
<dbReference type="Proteomes" id="UP001152797">
    <property type="component" value="Unassembled WGS sequence"/>
</dbReference>
<evidence type="ECO:0000259" key="22">
    <source>
        <dbReference type="Pfam" id="PF00078"/>
    </source>
</evidence>
<dbReference type="EMBL" id="CAMXCT020003657">
    <property type="protein sequence ID" value="CAL1158975.1"/>
    <property type="molecule type" value="Genomic_DNA"/>
</dbReference>
<feature type="domain" description="Reverse transcriptase" evidence="22">
    <location>
        <begin position="2211"/>
        <end position="2414"/>
    </location>
</feature>
<dbReference type="Gene3D" id="1.25.40.20">
    <property type="entry name" value="Ankyrin repeat-containing domain"/>
    <property type="match status" value="1"/>
</dbReference>
<name>A0A9P1D893_9DINO</name>
<comment type="similarity">
    <text evidence="5">Belongs to the CDS family.</text>
</comment>
<evidence type="ECO:0000313" key="23">
    <source>
        <dbReference type="EMBL" id="CAI4005600.1"/>
    </source>
</evidence>
<dbReference type="SUPFAM" id="SSF53098">
    <property type="entry name" value="Ribonuclease H-like"/>
    <property type="match status" value="1"/>
</dbReference>
<comment type="catalytic activity">
    <reaction evidence="1">
        <text>a 1,2-diacyl-sn-glycero-3-phosphate + CTP + H(+) = a CDP-1,2-diacyl-sn-glycerol + diphosphate</text>
        <dbReference type="Rhea" id="RHEA:16229"/>
        <dbReference type="ChEBI" id="CHEBI:15378"/>
        <dbReference type="ChEBI" id="CHEBI:33019"/>
        <dbReference type="ChEBI" id="CHEBI:37563"/>
        <dbReference type="ChEBI" id="CHEBI:58332"/>
        <dbReference type="ChEBI" id="CHEBI:58608"/>
        <dbReference type="EC" id="2.7.7.41"/>
    </reaction>
</comment>
<comment type="subcellular location">
    <subcellularLocation>
        <location evidence="2">Membrane</location>
        <topology evidence="2">Multi-pass membrane protein</topology>
    </subcellularLocation>
</comment>
<dbReference type="PANTHER" id="PTHR13773:SF8">
    <property type="entry name" value="PHOSPHATIDATE CYTIDYLYLTRANSFERASE, PHOTORECEPTOR-SPECIFIC"/>
    <property type="match status" value="1"/>
</dbReference>
<evidence type="ECO:0000256" key="20">
    <source>
        <dbReference type="SAM" id="MobiDB-lite"/>
    </source>
</evidence>
<dbReference type="GO" id="GO:0032259">
    <property type="term" value="P:methylation"/>
    <property type="evidence" value="ECO:0007669"/>
    <property type="project" value="UniProtKB-KW"/>
</dbReference>
<dbReference type="EMBL" id="CAMXCT030003657">
    <property type="protein sequence ID" value="CAL4792912.1"/>
    <property type="molecule type" value="Genomic_DNA"/>
</dbReference>
<feature type="region of interest" description="Disordered" evidence="20">
    <location>
        <begin position="3172"/>
        <end position="3208"/>
    </location>
</feature>
<feature type="region of interest" description="Disordered" evidence="20">
    <location>
        <begin position="1284"/>
        <end position="1308"/>
    </location>
</feature>
<evidence type="ECO:0000313" key="24">
    <source>
        <dbReference type="EMBL" id="CAL4792912.1"/>
    </source>
</evidence>
<evidence type="ECO:0000256" key="12">
    <source>
        <dbReference type="ARBA" id="ARBA00022989"/>
    </source>
</evidence>
<evidence type="ECO:0000256" key="19">
    <source>
        <dbReference type="ARBA" id="ARBA00033406"/>
    </source>
</evidence>
<proteinExistence type="inferred from homology"/>
<dbReference type="InterPro" id="IPR001525">
    <property type="entry name" value="C5_MeTfrase"/>
</dbReference>
<dbReference type="EC" id="2.7.7.41" evidence="6"/>
<dbReference type="OrthoDB" id="10260889at2759"/>
<keyword evidence="8" id="KW-0489">Methyltransferase</keyword>
<dbReference type="Gene3D" id="3.40.50.150">
    <property type="entry name" value="Vaccinia Virus protein VP39"/>
    <property type="match status" value="1"/>
</dbReference>
<dbReference type="InterPro" id="IPR012337">
    <property type="entry name" value="RNaseH-like_sf"/>
</dbReference>
<evidence type="ECO:0000256" key="10">
    <source>
        <dbReference type="ARBA" id="ARBA00022692"/>
    </source>
</evidence>
<feature type="transmembrane region" description="Helical" evidence="21">
    <location>
        <begin position="3249"/>
        <end position="3267"/>
    </location>
</feature>
<keyword evidence="9" id="KW-0808">Transferase</keyword>
<feature type="transmembrane region" description="Helical" evidence="21">
    <location>
        <begin position="3345"/>
        <end position="3363"/>
    </location>
</feature>
<dbReference type="GO" id="GO:0005789">
    <property type="term" value="C:endoplasmic reticulum membrane"/>
    <property type="evidence" value="ECO:0007669"/>
    <property type="project" value="TreeGrafter"/>
</dbReference>
<evidence type="ECO:0000256" key="16">
    <source>
        <dbReference type="ARBA" id="ARBA00023264"/>
    </source>
</evidence>
<keyword evidence="7" id="KW-0444">Lipid biosynthesis</keyword>
<dbReference type="InterPro" id="IPR036397">
    <property type="entry name" value="RNaseH_sf"/>
</dbReference>
<comment type="caution">
    <text evidence="23">The sequence shown here is derived from an EMBL/GenBank/DDBJ whole genome shotgun (WGS) entry which is preliminary data.</text>
</comment>
<dbReference type="InterPro" id="IPR036770">
    <property type="entry name" value="Ankyrin_rpt-contain_sf"/>
</dbReference>
<dbReference type="GO" id="GO:0008168">
    <property type="term" value="F:methyltransferase activity"/>
    <property type="evidence" value="ECO:0007669"/>
    <property type="project" value="UniProtKB-KW"/>
</dbReference>
<keyword evidence="15" id="KW-0594">Phospholipid biosynthesis</keyword>
<evidence type="ECO:0000256" key="4">
    <source>
        <dbReference type="ARBA" id="ARBA00005189"/>
    </source>
</evidence>
<dbReference type="PANTHER" id="PTHR13773">
    <property type="entry name" value="PHOSPHATIDATE CYTIDYLYLTRANSFERASE"/>
    <property type="match status" value="1"/>
</dbReference>
<evidence type="ECO:0000256" key="14">
    <source>
        <dbReference type="ARBA" id="ARBA00023136"/>
    </source>
</evidence>
<keyword evidence="13" id="KW-0443">Lipid metabolism</keyword>
<reference evidence="23" key="1">
    <citation type="submission" date="2022-10" db="EMBL/GenBank/DDBJ databases">
        <authorList>
            <person name="Chen Y."/>
            <person name="Dougan E. K."/>
            <person name="Chan C."/>
            <person name="Rhodes N."/>
            <person name="Thang M."/>
        </authorList>
    </citation>
    <scope>NUCLEOTIDE SEQUENCE</scope>
</reference>
<evidence type="ECO:0000256" key="11">
    <source>
        <dbReference type="ARBA" id="ARBA00022695"/>
    </source>
</evidence>
<gene>
    <name evidence="23" type="ORF">C1SCF055_LOCUS31309</name>
</gene>
<dbReference type="SUPFAM" id="SSF48403">
    <property type="entry name" value="Ankyrin repeat"/>
    <property type="match status" value="1"/>
</dbReference>
<evidence type="ECO:0000256" key="9">
    <source>
        <dbReference type="ARBA" id="ARBA00022679"/>
    </source>
</evidence>
<evidence type="ECO:0000256" key="17">
    <source>
        <dbReference type="ARBA" id="ARBA00029893"/>
    </source>
</evidence>
<feature type="transmembrane region" description="Helical" evidence="21">
    <location>
        <begin position="3303"/>
        <end position="3324"/>
    </location>
</feature>
<dbReference type="InterPro" id="IPR029063">
    <property type="entry name" value="SAM-dependent_MTases_sf"/>
</dbReference>
<evidence type="ECO:0000256" key="3">
    <source>
        <dbReference type="ARBA" id="ARBA00005119"/>
    </source>
</evidence>
<evidence type="ECO:0000256" key="21">
    <source>
        <dbReference type="SAM" id="Phobius"/>
    </source>
</evidence>
<feature type="compositionally biased region" description="Basic residues" evidence="20">
    <location>
        <begin position="1287"/>
        <end position="1296"/>
    </location>
</feature>
<feature type="compositionally biased region" description="Basic and acidic residues" evidence="20">
    <location>
        <begin position="1"/>
        <end position="14"/>
    </location>
</feature>
<dbReference type="GO" id="GO:0004605">
    <property type="term" value="F:phosphatidate cytidylyltransferase activity"/>
    <property type="evidence" value="ECO:0007669"/>
    <property type="project" value="UniProtKB-EC"/>
</dbReference>
<evidence type="ECO:0000256" key="15">
    <source>
        <dbReference type="ARBA" id="ARBA00023209"/>
    </source>
</evidence>
<dbReference type="InterPro" id="IPR016720">
    <property type="entry name" value="PC_Trfase_euk"/>
</dbReference>
<dbReference type="Gene3D" id="3.30.420.10">
    <property type="entry name" value="Ribonuclease H-like superfamily/Ribonuclease H"/>
    <property type="match status" value="1"/>
</dbReference>
<keyword evidence="10 21" id="KW-0812">Transmembrane</keyword>
<evidence type="ECO:0000256" key="13">
    <source>
        <dbReference type="ARBA" id="ARBA00023098"/>
    </source>
</evidence>
<dbReference type="GO" id="GO:0003676">
    <property type="term" value="F:nucleic acid binding"/>
    <property type="evidence" value="ECO:0007669"/>
    <property type="project" value="InterPro"/>
</dbReference>
<dbReference type="EMBL" id="CAMXCT010003657">
    <property type="protein sequence ID" value="CAI4005600.1"/>
    <property type="molecule type" value="Genomic_DNA"/>
</dbReference>
<evidence type="ECO:0000256" key="6">
    <source>
        <dbReference type="ARBA" id="ARBA00012487"/>
    </source>
</evidence>
<sequence>MAHPRPAENFHDLQGDSQSHPSPNLDGVGTLGVVTRTGVHIWKEDGEISALEVPSSTTSAAEDEEVNVQVFVKEPERRGHLSKMAGELAMEKFERCDLLVVVFNVLGSSRSKGICWLREVRVRELYSELCGAENTFCGDVIYEELEEPPKPLCLPTTLCQLLGGIRRLCVHANRKDEKVRDRSKRPRETNLYAVTELIIIPKTKAKGVSYSELVNPGGLQVDYFISHHWAEDFGEFVQSVLRHAIIAAVELGQNVKWKDVVYWCCAFANNQHQIELGETLQKSPFYLALNSPNCKGTVMNLNQAATALDRIWCIYEVYLTHSLEKPFTLNFRLGPLVGVVQETKEKDSWVFHIFKMLQHIDVSQADATNPDDYKKILGFVVDTLWIMGEIENFKSREGTGPKALNRIVKAMLGSQAIFTLARRGDLGAVKRALELDADPNIPDTLGIRPLTYAAGNDFNEVCLTLIAGSADVRAQVGAKEVLGMFSANRTERRRCIDAVPRSTDVAFGGHGSHVFLLHRAMDTWGVDITAPDLLVPNWTELTAGAKVSLVLTNLVWLEDATLACAFPGGRSIRVTGLPSEHKGCEKITMIDALFDKQEMCVDLLVTDETCIIQHGLRSLDDMWNLVEMCAGLGASASGLVQAGFVHKCSMEWREPIAELHRRLHKHVPVIAGDIANVSLLKLVHQECQPPFTLAAGFSCQPFSQGGSQAGQFDDRSSTLPAIVKAAHLMQCPVLIGECVTPASCNAYVRAHLRVLESLGYCVSEAWFRLEDVWAAKRHRWWFVAVWSCLHAVPLKPMPGQAGFLEPMDLLHQAKTALFAQSKVLYPSLSLQPSGGLSVDICVDGEPSVRCLVDADTTVADVLHAEGQLGRQHTWFAVSLPDRDVLQSDDKVAGLAICLVPHTSCPVMPSMNAEVSSWSLVPVPDQCEAAAESLCPSCVPASSAATIESLKPSSPEHMTVDDAQVEVSVVQALLQAEPEESIDALSSYAKLSQKALLALLPPLVPEANMSHALRQQLSSARVRLQLLPNQGDAWGDDEILWGLSEMQRQITVSGIVVLDPLLATSWLQTGDAETISQALSVFGEIRMMTTAIHVHEHWIPVVWTARSGVLEVAIWEHDSTDINILSSLHAKLTAAFGLTSYSVACTRRTFGVSLCGAAVMAFGAYRMLGHELPSDEDALLRLHETHKTQFAGYLQTIAQIARPWCWGLGVADTQQLVATMLQFHGVPSGQTQQRARLVIQSLGKEAVHSAITGVSPWKSLKALANQHKPPLQLVLQDEHAAVIAKQGPKSKSKKGNHEHKTMPTRPTEIDPSKLMLDAGMFRCGQDEPLSQLSLAQIGPLSSGVAIASFADAQPFLKSGRLLTSKALAILVINYQQELETTLTWSTLRFAARCTINQEPMLLNGVLVQLGTTHVYQFSGNAQPVCPPVEVACARAPDAVLDVFRRQFYNDNNKPVKAEKASYFCVFLRYAKELEVQVLSNSGLGGIYIEPKTEDALQPHSAFQVVWLPQLTYETISHKARCEVNSLGLARSGPRYGIRVGAQHFQNAFAAFKPEAVFLAPGQRSTFQCGPWPYGLDRKSLARTLKEWGWAARPLQPMQSVQGGLMWAVQAVSDPPSNVLVMPHGQVVVSRQHGPDVPPSHATAVVGQSSTVQLCAVKDAKCAQDPWLKDDPWRMAVNTIAPPVPAPAHANALEEMEQRIEKSLLAKLPPAAEPMEVDDQENRLQQLEQQLTQLSHRQKLRTICRARPRCRPSNQDDPAWSIGVCNPSGLQGKFHVLSSVPANIVAMSETHLTKGSTRALRGSLHAMRSPFKKVITGERFLAGDWNYEQHELQVTQKLLAAGWVEAQTLHRDRTGAQPVSTCKGSSVVKVHLSGTCGLVLLLLIGSWLVILNNRLNLQSQLIQPLNTWVENAVQSPEAMNVLHGISLWHSILQAPGFVPNFCAWWPMREFKHPEDPMFVPACRPDIKTAYRLFDTFLAEVRMLETRLQTAKAAHRRHRHEVDKNLIFREVAKDKASPVEVLLQREHAQVESVDEQESAVVLDRPVNLNATEPVWIAGSTVSVIHAESDKVWLDDVSNLQPKDLLVQTTQVGSLDAIFDAFQEQWRARWCRHDAVPNSQWEDIICFSKRVLRPCRIPPLQLDAQKLFAELARKKSTAATGLDGVSRGDMQALGQHAMQSYMNMYHRAETDGIWPAQITAGKVHSLAKVADASLPDQFRPITIFSLAYRLWSSLQARYLLSFAECWVHSGVYGSRQKLHAAHLWSKLNQEIEHAYATGQPLAGLSADLSKCFNTIPRWPTLVIAILAGTPDRVTTAWAGALQSMVRHFKVRDSFSAGFPTSTGLAEGCGLSVFGMLILDHVFHVWVQTQAPAIRSVSFVDDWQLLTRDPSWACRQLDTVLAFAKMVDLTVDKAKTFAWATDAPTRAALRCTGLRVEHHARQLGWLLAVSSAPVGDSVWTELRRRVKASLQLDKAGVNCHLLCLTEHGLDPQFCALLQTIKDVRTFQSLDFWAAVVYPCAVGHLDLPPNSPAQVVLTRIQQLGLTVTPQGFLCDHIGSFCPVTVPFGELLVRLQSAWVRVVAAEVSHRSDFGGFSCVDVLSTRQGLASLDVAERALYRLCLAGGFVTADVKAKWNEGPDTCKWCSQKDSLRHRIWECPKFAYLRATLAPDAVQCLPLLPNTLALRGWAMLSPTWTSWMQILQAIPQDIPGAAMDFSQHRWNDVFTDGSCLWQSRPQYRVAAWSAVLAHPCTAGWRGTSLGVLGSSVLPGLCQTAFRAELYAVACVLCWASRCHAKVRLWLDCLGVVNKLVLMKMGMWVVTPNQTHADLWFWIAESLAELGTDNLQIMKVPAHRSYASATSRLDWWMIYHNDAADRAAKLANQSRPEKFWSFWRQHVQGVIAAERLSTQVRQLHVAIAKQQVMGQHQPRAETTVVAPKETRQFAPTFDNTGWKGCRLPQLAFVYGEGHAQRAISWWSQRTRDDMASKVCWMSITQLFIDYNLTFGQPGPLKVNKQWIDVANRPYVAHDQINLRVKLRWFRRFLQNMLKEGQVHVCFDQCRPESSAIQAHVQCVSVQWSDWHRDRVVRIIDEEQTEGVHSAAISKALLQHTTSRAQDLTSALDADNAELRLEVVRELRLLLHALVDHSLKLQQGAGDKAGEDERLAIGQHSRQKLVEEEAEKMAVGSGGAASSSASKGPKKKKGDDQPSKKEVKKEDKKPVASFFTWSGSICDFVASDPRFLSSHSTARLILEKNMMVSFSLYTLLLMVSVLSLRKGLYKYQITQYTWTVVTICIVVFQTQAVFHLIYAGLFWFVLPSSLVICNDIMAYYCGQVFGKKLIKRRFLELSPNKTWEGFLGSAFFTMLFAFWFSRHLCGYKWMTCAPEHITFTVSPLSCEPDQMYRPQSIAQILYVTWMRPPESLPFPGSVPMLKALGELEICQAQIHALSLGFFASFAAPFGGFLSSAIKRAYGIKDFNNLIPGHGGMMDRFDCQFVMFLCTFVHIRTFCQAPVTIEMVLASAAKLSLNEKQAEGPARLSRGGNRGDRGKTRLFFF</sequence>
<dbReference type="SUPFAM" id="SSF53335">
    <property type="entry name" value="S-adenosyl-L-methionine-dependent methyltransferases"/>
    <property type="match status" value="1"/>
</dbReference>
<dbReference type="Pfam" id="PF00078">
    <property type="entry name" value="RVT_1"/>
    <property type="match status" value="1"/>
</dbReference>
<keyword evidence="11" id="KW-0548">Nucleotidyltransferase</keyword>
<dbReference type="GO" id="GO:0008654">
    <property type="term" value="P:phospholipid biosynthetic process"/>
    <property type="evidence" value="ECO:0007669"/>
    <property type="project" value="UniProtKB-KW"/>
</dbReference>
<keyword evidence="25" id="KW-1185">Reference proteome</keyword>
<evidence type="ECO:0000256" key="18">
    <source>
        <dbReference type="ARBA" id="ARBA00032396"/>
    </source>
</evidence>
<dbReference type="Pfam" id="PF00145">
    <property type="entry name" value="DNA_methylase"/>
    <property type="match status" value="1"/>
</dbReference>
<evidence type="ECO:0000256" key="5">
    <source>
        <dbReference type="ARBA" id="ARBA00010185"/>
    </source>
</evidence>
<protein>
    <recommendedName>
        <fullName evidence="6">phosphatidate cytidylyltransferase</fullName>
        <ecNumber evidence="6">2.7.7.41</ecNumber>
    </recommendedName>
    <alternativeName>
        <fullName evidence="17">CDP-diacylglycerol synthase</fullName>
    </alternativeName>
    <alternativeName>
        <fullName evidence="18">CDP-diglyceride pyrophosphorylase</fullName>
    </alternativeName>
    <alternativeName>
        <fullName evidence="19">CDP-diglyceride synthase</fullName>
    </alternativeName>
</protein>
<feature type="region of interest" description="Disordered" evidence="20">
    <location>
        <begin position="1"/>
        <end position="29"/>
    </location>
</feature>
<keyword evidence="16" id="KW-1208">Phospholipid metabolism</keyword>